<proteinExistence type="predicted"/>
<dbReference type="CDD" id="cd00303">
    <property type="entry name" value="retropepsin_like"/>
    <property type="match status" value="1"/>
</dbReference>
<dbReference type="AlphaFoldDB" id="A0A9P5XQK1"/>
<name>A0A9P5XQK1_9AGAR</name>
<organism evidence="1 2">
    <name type="scientific">Collybia nuda</name>
    <dbReference type="NCBI Taxonomy" id="64659"/>
    <lineage>
        <taxon>Eukaryota</taxon>
        <taxon>Fungi</taxon>
        <taxon>Dikarya</taxon>
        <taxon>Basidiomycota</taxon>
        <taxon>Agaricomycotina</taxon>
        <taxon>Agaricomycetes</taxon>
        <taxon>Agaricomycetidae</taxon>
        <taxon>Agaricales</taxon>
        <taxon>Tricholomatineae</taxon>
        <taxon>Clitocybaceae</taxon>
        <taxon>Collybia</taxon>
    </lineage>
</organism>
<protein>
    <submittedName>
        <fullName evidence="1">Uncharacterized protein</fullName>
    </submittedName>
</protein>
<dbReference type="EMBL" id="MU150502">
    <property type="protein sequence ID" value="KAF9455867.1"/>
    <property type="molecule type" value="Genomic_DNA"/>
</dbReference>
<accession>A0A9P5XQK1</accession>
<dbReference type="OrthoDB" id="2369050at2759"/>
<reference evidence="1" key="1">
    <citation type="submission" date="2020-11" db="EMBL/GenBank/DDBJ databases">
        <authorList>
            <consortium name="DOE Joint Genome Institute"/>
            <person name="Ahrendt S."/>
            <person name="Riley R."/>
            <person name="Andreopoulos W."/>
            <person name="Labutti K."/>
            <person name="Pangilinan J."/>
            <person name="Ruiz-Duenas F.J."/>
            <person name="Barrasa J.M."/>
            <person name="Sanchez-Garcia M."/>
            <person name="Camarero S."/>
            <person name="Miyauchi S."/>
            <person name="Serrano A."/>
            <person name="Linde D."/>
            <person name="Babiker R."/>
            <person name="Drula E."/>
            <person name="Ayuso-Fernandez I."/>
            <person name="Pacheco R."/>
            <person name="Padilla G."/>
            <person name="Ferreira P."/>
            <person name="Barriuso J."/>
            <person name="Kellner H."/>
            <person name="Castanera R."/>
            <person name="Alfaro M."/>
            <person name="Ramirez L."/>
            <person name="Pisabarro A.G."/>
            <person name="Kuo A."/>
            <person name="Tritt A."/>
            <person name="Lipzen A."/>
            <person name="He G."/>
            <person name="Yan M."/>
            <person name="Ng V."/>
            <person name="Cullen D."/>
            <person name="Martin F."/>
            <person name="Rosso M.-N."/>
            <person name="Henrissat B."/>
            <person name="Hibbett D."/>
            <person name="Martinez A.T."/>
            <person name="Grigoriev I.V."/>
        </authorList>
    </citation>
    <scope>NUCLEOTIDE SEQUENCE</scope>
    <source>
        <strain evidence="1">CBS 247.69</strain>
    </source>
</reference>
<dbReference type="InterPro" id="IPR021109">
    <property type="entry name" value="Peptidase_aspartic_dom_sf"/>
</dbReference>
<dbReference type="Proteomes" id="UP000807353">
    <property type="component" value="Unassembled WGS sequence"/>
</dbReference>
<dbReference type="Gene3D" id="2.40.70.10">
    <property type="entry name" value="Acid Proteases"/>
    <property type="match status" value="1"/>
</dbReference>
<gene>
    <name evidence="1" type="ORF">BDZ94DRAFT_1355150</name>
</gene>
<evidence type="ECO:0000313" key="1">
    <source>
        <dbReference type="EMBL" id="KAF9455867.1"/>
    </source>
</evidence>
<comment type="caution">
    <text evidence="1">The sequence shown here is derived from an EMBL/GenBank/DDBJ whole genome shotgun (WGS) entry which is preliminary data.</text>
</comment>
<evidence type="ECO:0000313" key="2">
    <source>
        <dbReference type="Proteomes" id="UP000807353"/>
    </source>
</evidence>
<keyword evidence="2" id="KW-1185">Reference proteome</keyword>
<sequence>MPSTARISPALAKIQQTLPSHAPILTSGRITPNILEEFETACLRFFKHKKIEEEDKVSMVIYNLLSPGMVSWVKVKSAHLCSLSWAEFMAEFKHKWLPRGWEHEITNKVIAFQRPLESFGDRQNKVRANNNLIFGLHEHVDEDHLCQHLYSHLHNKLQLQYIANDKKGELMDIEDIDEWIDKVCQLNEGFMREKQRLNHMWMEAVAGKSLGPGAALQNKTNAMSNDRSACTNTKASSSTPIYVGKLTDNKRCIIAAHKGCNKCRKLYVKDHFPCSLPILLKSEYVPLTDEITEAAKRAYMKSAKKPNTKPAYIAAVFPESSDEEDTADKEEPEMGSEEYNEYVTKPFHSLPRHFWWKCCISAPNTCAPDPIVAFIDNGASPALISAEKADYYGLELIKLKKPFPISNTFTTHGDDGISSLTHYIKLFVQSPNAQWKARFVHALVCPGLHTNLILGLDFLQCNKIVVDTDLRTVIAKETNFDLMNPPNLKLARIPIKISHHQRRKDELRALNLGRAETTVKRRAVHAKLSSLFASSPACFNLDTNIVPEPCYIGMIRECIVRLAAQSKLLKLDAKYK</sequence>